<dbReference type="Pfam" id="PF00581">
    <property type="entry name" value="Rhodanese"/>
    <property type="match status" value="1"/>
</dbReference>
<dbReference type="SUPFAM" id="SSF52821">
    <property type="entry name" value="Rhodanese/Cell cycle control phosphatase"/>
    <property type="match status" value="1"/>
</dbReference>
<evidence type="ECO:0000256" key="1">
    <source>
        <dbReference type="SAM" id="SignalP"/>
    </source>
</evidence>
<feature type="signal peptide" evidence="1">
    <location>
        <begin position="1"/>
        <end position="18"/>
    </location>
</feature>
<keyword evidence="4" id="KW-1185">Reference proteome</keyword>
<dbReference type="PANTHER" id="PTHR44086:SF3">
    <property type="entry name" value="THIOSULFATE SULFURTRANSFERASE_RHODANESE-LIKE DOMAIN-CONTAINING PROTEIN 1 ISOFORM X2"/>
    <property type="match status" value="1"/>
</dbReference>
<dbReference type="InterPro" id="IPR036873">
    <property type="entry name" value="Rhodanese-like_dom_sf"/>
</dbReference>
<reference evidence="3" key="1">
    <citation type="submission" date="2025-08" db="UniProtKB">
        <authorList>
            <consortium name="Ensembl"/>
        </authorList>
    </citation>
    <scope>IDENTIFICATION</scope>
</reference>
<organism evidence="3 4">
    <name type="scientific">Mastacembelus armatus</name>
    <name type="common">zig-zag eel</name>
    <dbReference type="NCBI Taxonomy" id="205130"/>
    <lineage>
        <taxon>Eukaryota</taxon>
        <taxon>Metazoa</taxon>
        <taxon>Chordata</taxon>
        <taxon>Craniata</taxon>
        <taxon>Vertebrata</taxon>
        <taxon>Euteleostomi</taxon>
        <taxon>Actinopterygii</taxon>
        <taxon>Neopterygii</taxon>
        <taxon>Teleostei</taxon>
        <taxon>Neoteleostei</taxon>
        <taxon>Acanthomorphata</taxon>
        <taxon>Anabantaria</taxon>
        <taxon>Synbranchiformes</taxon>
        <taxon>Mastacembelidae</taxon>
        <taxon>Mastacembelus</taxon>
    </lineage>
</organism>
<dbReference type="InParanoid" id="A0A7N8XUP6"/>
<dbReference type="SMART" id="SM00450">
    <property type="entry name" value="RHOD"/>
    <property type="match status" value="1"/>
</dbReference>
<dbReference type="Proteomes" id="UP000261640">
    <property type="component" value="Unplaced"/>
</dbReference>
<protein>
    <recommendedName>
        <fullName evidence="2">Rhodanese domain-containing protein</fullName>
    </recommendedName>
</protein>
<feature type="chain" id="PRO_5031033777" description="Rhodanese domain-containing protein" evidence="1">
    <location>
        <begin position="19"/>
        <end position="235"/>
    </location>
</feature>
<name>A0A7N8XUP6_9TELE</name>
<evidence type="ECO:0000313" key="3">
    <source>
        <dbReference type="Ensembl" id="ENSMAMP00000050948.1"/>
    </source>
</evidence>
<dbReference type="InterPro" id="IPR001763">
    <property type="entry name" value="Rhodanese-like_dom"/>
</dbReference>
<dbReference type="AlphaFoldDB" id="A0A7N8XUP6"/>
<dbReference type="Ensembl" id="ENSMAMT00000044313.1">
    <property type="protein sequence ID" value="ENSMAMP00000050948.1"/>
    <property type="gene ID" value="ENSMAMG00000000643.2"/>
</dbReference>
<evidence type="ECO:0000313" key="4">
    <source>
        <dbReference type="Proteomes" id="UP000261640"/>
    </source>
</evidence>
<dbReference type="PANTHER" id="PTHR44086">
    <property type="entry name" value="THIOSULFATE SULFURTRANSFERASE RDL2, MITOCHONDRIAL-RELATED"/>
    <property type="match status" value="1"/>
</dbReference>
<evidence type="ECO:0000259" key="2">
    <source>
        <dbReference type="PROSITE" id="PS50206"/>
    </source>
</evidence>
<dbReference type="GeneTree" id="ENSGT00940000161394"/>
<keyword evidence="1" id="KW-0732">Signal</keyword>
<feature type="domain" description="Rhodanese" evidence="2">
    <location>
        <begin position="138"/>
        <end position="234"/>
    </location>
</feature>
<dbReference type="PROSITE" id="PS50206">
    <property type="entry name" value="RHODANESE_3"/>
    <property type="match status" value="1"/>
</dbReference>
<proteinExistence type="predicted"/>
<reference evidence="3" key="2">
    <citation type="submission" date="2025-09" db="UniProtKB">
        <authorList>
            <consortium name="Ensembl"/>
        </authorList>
    </citation>
    <scope>IDENTIFICATION</scope>
</reference>
<sequence length="235" mass="26682">MTQQTIETVIFLAQPVCCFVSLLVECAGSSSYWSGVGTNEKSCQRCYDTPDSGARFKRRRLATIVHWQKRKNYTKKLGYNLIGLKIDTFQQFLYQVCLKCYVSFLFYTLLRKFFNLSAFSLPGTKEISYEDLKVLMGKSQNLLLVDVRTKGEVDKGYIPGSINIPVDTVEDALTMDPEEFKTKYGVNKPPPDAPELVFHCQMGGRGRVATLKAHKLGYVNNYTGGYKEWSEKEGK</sequence>
<accession>A0A7N8XUP6</accession>
<dbReference type="Gene3D" id="3.40.250.10">
    <property type="entry name" value="Rhodanese-like domain"/>
    <property type="match status" value="1"/>
</dbReference>